<evidence type="ECO:0000313" key="16">
    <source>
        <dbReference type="EMBL" id="GAA1731790.1"/>
    </source>
</evidence>
<keyword evidence="4 14" id="KW-0288">FMN</keyword>
<evidence type="ECO:0000256" key="7">
    <source>
        <dbReference type="ARBA" id="ARBA00022741"/>
    </source>
</evidence>
<evidence type="ECO:0000256" key="13">
    <source>
        <dbReference type="ARBA" id="ARBA00049494"/>
    </source>
</evidence>
<dbReference type="EC" id="2.7.7.2" evidence="14"/>
<evidence type="ECO:0000313" key="17">
    <source>
        <dbReference type="Proteomes" id="UP001501057"/>
    </source>
</evidence>
<dbReference type="NCBIfam" id="NF004160">
    <property type="entry name" value="PRK05627.1-3"/>
    <property type="match status" value="1"/>
</dbReference>
<evidence type="ECO:0000256" key="2">
    <source>
        <dbReference type="ARBA" id="ARBA00005201"/>
    </source>
</evidence>
<proteinExistence type="inferred from homology"/>
<keyword evidence="17" id="KW-1185">Reference proteome</keyword>
<dbReference type="InterPro" id="IPR015865">
    <property type="entry name" value="Riboflavin_kinase_bac/euk"/>
</dbReference>
<evidence type="ECO:0000256" key="5">
    <source>
        <dbReference type="ARBA" id="ARBA00022679"/>
    </source>
</evidence>
<comment type="pathway">
    <text evidence="1 14">Cofactor biosynthesis; FAD biosynthesis; FAD from FMN: step 1/1.</text>
</comment>
<evidence type="ECO:0000256" key="1">
    <source>
        <dbReference type="ARBA" id="ARBA00004726"/>
    </source>
</evidence>
<keyword evidence="7 14" id="KW-0547">Nucleotide-binding</keyword>
<dbReference type="EMBL" id="BAAAME010000002">
    <property type="protein sequence ID" value="GAA1731790.1"/>
    <property type="molecule type" value="Genomic_DNA"/>
</dbReference>
<evidence type="ECO:0000256" key="6">
    <source>
        <dbReference type="ARBA" id="ARBA00022695"/>
    </source>
</evidence>
<dbReference type="PANTHER" id="PTHR22749:SF6">
    <property type="entry name" value="RIBOFLAVIN KINASE"/>
    <property type="match status" value="1"/>
</dbReference>
<dbReference type="Pfam" id="PF01687">
    <property type="entry name" value="Flavokinase"/>
    <property type="match status" value="1"/>
</dbReference>
<evidence type="ECO:0000259" key="15">
    <source>
        <dbReference type="SMART" id="SM00904"/>
    </source>
</evidence>
<protein>
    <recommendedName>
        <fullName evidence="14">Riboflavin biosynthesis protein</fullName>
    </recommendedName>
    <domain>
        <recommendedName>
            <fullName evidence="14">Riboflavin kinase</fullName>
            <ecNumber evidence="14">2.7.1.26</ecNumber>
        </recommendedName>
        <alternativeName>
            <fullName evidence="14">Flavokinase</fullName>
        </alternativeName>
    </domain>
    <domain>
        <recommendedName>
            <fullName evidence="14">FMN adenylyltransferase</fullName>
            <ecNumber evidence="14">2.7.7.2</ecNumber>
        </recommendedName>
        <alternativeName>
            <fullName evidence="14">FAD pyrophosphorylase</fullName>
        </alternativeName>
        <alternativeName>
            <fullName evidence="14">FAD synthase</fullName>
        </alternativeName>
    </domain>
</protein>
<dbReference type="InterPro" id="IPR023465">
    <property type="entry name" value="Riboflavin_kinase_dom_sf"/>
</dbReference>
<dbReference type="Pfam" id="PF06574">
    <property type="entry name" value="FAD_syn"/>
    <property type="match status" value="1"/>
</dbReference>
<comment type="catalytic activity">
    <reaction evidence="13 14">
        <text>FMN + ATP + H(+) = FAD + diphosphate</text>
        <dbReference type="Rhea" id="RHEA:17237"/>
        <dbReference type="ChEBI" id="CHEBI:15378"/>
        <dbReference type="ChEBI" id="CHEBI:30616"/>
        <dbReference type="ChEBI" id="CHEBI:33019"/>
        <dbReference type="ChEBI" id="CHEBI:57692"/>
        <dbReference type="ChEBI" id="CHEBI:58210"/>
        <dbReference type="EC" id="2.7.7.2"/>
    </reaction>
</comment>
<keyword evidence="5 14" id="KW-0808">Transferase</keyword>
<feature type="domain" description="Riboflavin kinase" evidence="15">
    <location>
        <begin position="190"/>
        <end position="318"/>
    </location>
</feature>
<evidence type="ECO:0000256" key="3">
    <source>
        <dbReference type="ARBA" id="ARBA00022630"/>
    </source>
</evidence>
<evidence type="ECO:0000256" key="12">
    <source>
        <dbReference type="ARBA" id="ARBA00047880"/>
    </source>
</evidence>
<dbReference type="EC" id="2.7.1.26" evidence="14"/>
<keyword evidence="9 14" id="KW-0274">FAD</keyword>
<name>A0ABN2JLS4_9ACTN</name>
<keyword evidence="10 14" id="KW-0067">ATP-binding</keyword>
<dbReference type="InterPro" id="IPR002606">
    <property type="entry name" value="Riboflavin_kinase_bac"/>
</dbReference>
<sequence>MWHSSAVAIWRDVKGAGAAPSTASTVVTIGTFDGVHLGHQSLLAQARSVADASGEPVVAVTFDPHPVSVFAPDRAPRLLTDVERRVELLLAGGADAVRVLAFDRAMAAWSPDDFAQRVLVDDLQAAHVVVGENFTYGSKAAGDVACLADFGSGHGFAVESVELAGGSEEYSSSLVRRLVGEGDVAGAAAVLGRPAEVTGTVVHGDHRGRELGYPTANVPVPAGLATPSDGVYAAWVLDLGAAGERWPAAVSVGDNPTFEGVDRRVESFVIDRTGLDLYGHRIRVEFVDRLRGMEAFDSLDSLVVQMAADVDRARQILS</sequence>
<comment type="caution">
    <text evidence="16">The sequence shown here is derived from an EMBL/GenBank/DDBJ whole genome shotgun (WGS) entry which is preliminary data.</text>
</comment>
<dbReference type="SMART" id="SM00904">
    <property type="entry name" value="Flavokinase"/>
    <property type="match status" value="1"/>
</dbReference>
<keyword evidence="8 14" id="KW-0418">Kinase</keyword>
<dbReference type="NCBIfam" id="TIGR00125">
    <property type="entry name" value="cyt_tran_rel"/>
    <property type="match status" value="1"/>
</dbReference>
<dbReference type="Proteomes" id="UP001501057">
    <property type="component" value="Unassembled WGS sequence"/>
</dbReference>
<dbReference type="Gene3D" id="2.40.30.30">
    <property type="entry name" value="Riboflavin kinase-like"/>
    <property type="match status" value="1"/>
</dbReference>
<dbReference type="Gene3D" id="3.40.50.620">
    <property type="entry name" value="HUPs"/>
    <property type="match status" value="1"/>
</dbReference>
<dbReference type="InterPro" id="IPR004821">
    <property type="entry name" value="Cyt_trans-like"/>
</dbReference>
<dbReference type="CDD" id="cd02064">
    <property type="entry name" value="FAD_synthetase_N"/>
    <property type="match status" value="1"/>
</dbReference>
<dbReference type="InterPro" id="IPR015864">
    <property type="entry name" value="FAD_synthase"/>
</dbReference>
<evidence type="ECO:0000256" key="14">
    <source>
        <dbReference type="PIRNR" id="PIRNR004491"/>
    </source>
</evidence>
<comment type="pathway">
    <text evidence="2 14">Cofactor biosynthesis; FMN biosynthesis; FMN from riboflavin (ATP route): step 1/1.</text>
</comment>
<evidence type="ECO:0000256" key="4">
    <source>
        <dbReference type="ARBA" id="ARBA00022643"/>
    </source>
</evidence>
<evidence type="ECO:0000256" key="8">
    <source>
        <dbReference type="ARBA" id="ARBA00022777"/>
    </source>
</evidence>
<organism evidence="16 17">
    <name type="scientific">Aeromicrobium alkaliterrae</name>
    <dbReference type="NCBI Taxonomy" id="302168"/>
    <lineage>
        <taxon>Bacteria</taxon>
        <taxon>Bacillati</taxon>
        <taxon>Actinomycetota</taxon>
        <taxon>Actinomycetes</taxon>
        <taxon>Propionibacteriales</taxon>
        <taxon>Nocardioidaceae</taxon>
        <taxon>Aeromicrobium</taxon>
    </lineage>
</organism>
<reference evidence="16 17" key="1">
    <citation type="journal article" date="2019" name="Int. J. Syst. Evol. Microbiol.">
        <title>The Global Catalogue of Microorganisms (GCM) 10K type strain sequencing project: providing services to taxonomists for standard genome sequencing and annotation.</title>
        <authorList>
            <consortium name="The Broad Institute Genomics Platform"/>
            <consortium name="The Broad Institute Genome Sequencing Center for Infectious Disease"/>
            <person name="Wu L."/>
            <person name="Ma J."/>
        </authorList>
    </citation>
    <scope>NUCLEOTIDE SEQUENCE [LARGE SCALE GENOMIC DNA]</scope>
    <source>
        <strain evidence="16 17">JCM 13518</strain>
    </source>
</reference>
<dbReference type="PIRSF" id="PIRSF004491">
    <property type="entry name" value="FAD_Synth"/>
    <property type="match status" value="1"/>
</dbReference>
<comment type="similarity">
    <text evidence="14">Belongs to the ribF family.</text>
</comment>
<gene>
    <name evidence="16" type="ORF">GCM10009710_10570</name>
</gene>
<dbReference type="InterPro" id="IPR014729">
    <property type="entry name" value="Rossmann-like_a/b/a_fold"/>
</dbReference>
<dbReference type="SUPFAM" id="SSF82114">
    <property type="entry name" value="Riboflavin kinase-like"/>
    <property type="match status" value="1"/>
</dbReference>
<keyword evidence="6 14" id="KW-0548">Nucleotidyltransferase</keyword>
<evidence type="ECO:0000256" key="9">
    <source>
        <dbReference type="ARBA" id="ARBA00022827"/>
    </source>
</evidence>
<accession>A0ABN2JLS4</accession>
<keyword evidence="11" id="KW-0511">Multifunctional enzyme</keyword>
<evidence type="ECO:0000256" key="11">
    <source>
        <dbReference type="ARBA" id="ARBA00023268"/>
    </source>
</evidence>
<dbReference type="GO" id="GO:0016301">
    <property type="term" value="F:kinase activity"/>
    <property type="evidence" value="ECO:0007669"/>
    <property type="project" value="UniProtKB-KW"/>
</dbReference>
<comment type="catalytic activity">
    <reaction evidence="12 14">
        <text>riboflavin + ATP = FMN + ADP + H(+)</text>
        <dbReference type="Rhea" id="RHEA:14357"/>
        <dbReference type="ChEBI" id="CHEBI:15378"/>
        <dbReference type="ChEBI" id="CHEBI:30616"/>
        <dbReference type="ChEBI" id="CHEBI:57986"/>
        <dbReference type="ChEBI" id="CHEBI:58210"/>
        <dbReference type="ChEBI" id="CHEBI:456216"/>
        <dbReference type="EC" id="2.7.1.26"/>
    </reaction>
</comment>
<dbReference type="InterPro" id="IPR023468">
    <property type="entry name" value="Riboflavin_kinase"/>
</dbReference>
<evidence type="ECO:0000256" key="10">
    <source>
        <dbReference type="ARBA" id="ARBA00022840"/>
    </source>
</evidence>
<dbReference type="SUPFAM" id="SSF52374">
    <property type="entry name" value="Nucleotidylyl transferase"/>
    <property type="match status" value="1"/>
</dbReference>
<dbReference type="NCBIfam" id="TIGR00083">
    <property type="entry name" value="ribF"/>
    <property type="match status" value="1"/>
</dbReference>
<dbReference type="PANTHER" id="PTHR22749">
    <property type="entry name" value="RIBOFLAVIN KINASE/FMN ADENYLYLTRANSFERASE"/>
    <property type="match status" value="1"/>
</dbReference>
<keyword evidence="3 14" id="KW-0285">Flavoprotein</keyword>